<dbReference type="EMBL" id="FMAW01000001">
    <property type="protein sequence ID" value="SCB73528.1"/>
    <property type="molecule type" value="Genomic_DNA"/>
</dbReference>
<dbReference type="SUPFAM" id="SSF49777">
    <property type="entry name" value="PEBP-like"/>
    <property type="match status" value="1"/>
</dbReference>
<proteinExistence type="predicted"/>
<reference evidence="1 4" key="2">
    <citation type="submission" date="2020-04" db="EMBL/GenBank/DDBJ databases">
        <title>MicrobeNet Type strains.</title>
        <authorList>
            <person name="Nicholson A.C."/>
        </authorList>
    </citation>
    <scope>NUCLEOTIDE SEQUENCE [LARGE SCALE GENOMIC DNA]</scope>
    <source>
        <strain evidence="1 4">CCUG 33494</strain>
    </source>
</reference>
<dbReference type="OrthoDB" id="9797506at2"/>
<reference evidence="2 3" key="1">
    <citation type="submission" date="2016-08" db="EMBL/GenBank/DDBJ databases">
        <authorList>
            <person name="Varghese N."/>
            <person name="Submissions Spin"/>
        </authorList>
    </citation>
    <scope>NUCLEOTIDE SEQUENCE [LARGE SCALE GENOMIC DNA]</scope>
    <source>
        <strain evidence="2 3">R-53116</strain>
    </source>
</reference>
<dbReference type="NCBIfam" id="TIGR00481">
    <property type="entry name" value="YbhB/YbcL family Raf kinase inhibitor-like protein"/>
    <property type="match status" value="1"/>
</dbReference>
<dbReference type="Gene3D" id="3.90.280.10">
    <property type="entry name" value="PEBP-like"/>
    <property type="match status" value="1"/>
</dbReference>
<evidence type="ECO:0000313" key="4">
    <source>
        <dbReference type="Proteomes" id="UP000585749"/>
    </source>
</evidence>
<evidence type="ECO:0000313" key="3">
    <source>
        <dbReference type="Proteomes" id="UP000182448"/>
    </source>
</evidence>
<name>A0A4Y4G6F4_WEIHE</name>
<accession>A0A4Y4G6F4</accession>
<dbReference type="PANTHER" id="PTHR30289:SF1">
    <property type="entry name" value="PEBP (PHOSPHATIDYLETHANOLAMINE-BINDING PROTEIN) FAMILY PROTEIN"/>
    <property type="match status" value="1"/>
</dbReference>
<organism evidence="1 4">
    <name type="scientific">Weissella hellenica</name>
    <dbReference type="NCBI Taxonomy" id="46256"/>
    <lineage>
        <taxon>Bacteria</taxon>
        <taxon>Bacillati</taxon>
        <taxon>Bacillota</taxon>
        <taxon>Bacilli</taxon>
        <taxon>Lactobacillales</taxon>
        <taxon>Lactobacillaceae</taxon>
        <taxon>Weissella</taxon>
    </lineage>
</organism>
<dbReference type="CDD" id="cd00865">
    <property type="entry name" value="PEBP_bact_arch"/>
    <property type="match status" value="1"/>
</dbReference>
<dbReference type="InterPro" id="IPR005247">
    <property type="entry name" value="YbhB_YbcL/LppC-like"/>
</dbReference>
<evidence type="ECO:0000313" key="2">
    <source>
        <dbReference type="EMBL" id="SCB73528.1"/>
    </source>
</evidence>
<dbReference type="PANTHER" id="PTHR30289">
    <property type="entry name" value="UNCHARACTERIZED PROTEIN YBCL-RELATED"/>
    <property type="match status" value="1"/>
</dbReference>
<dbReference type="RefSeq" id="WP_074426661.1">
    <property type="nucleotide sequence ID" value="NZ_BJEG01000001.1"/>
</dbReference>
<dbReference type="InterPro" id="IPR036610">
    <property type="entry name" value="PEBP-like_sf"/>
</dbReference>
<dbReference type="EMBL" id="JAAXPM010000001">
    <property type="protein sequence ID" value="NKY66440.1"/>
    <property type="molecule type" value="Genomic_DNA"/>
</dbReference>
<gene>
    <name evidence="2" type="ORF">GA0061075_101121</name>
    <name evidence="1" type="ORF">HF960_01815</name>
</gene>
<evidence type="ECO:0000313" key="1">
    <source>
        <dbReference type="EMBL" id="NKY66440.1"/>
    </source>
</evidence>
<sequence>MKINVDLDDNHFLPDKYAKFAPAENRLDDIPTTNFPIKVNDIPTGTQSLAIVFVDYDSVPVAGFVWIHWLAANLPVADIPENIAHSDISYVPGTNSKYAQYHQDNPTLTQGYVGPMPPDKTHDYTLKVFALDDQLDLTPGYFLNDFRRAIDGHVLADASLDLPARSR</sequence>
<keyword evidence="3" id="KW-1185">Reference proteome</keyword>
<dbReference type="AlphaFoldDB" id="A0A4Y4G6F4"/>
<comment type="caution">
    <text evidence="1">The sequence shown here is derived from an EMBL/GenBank/DDBJ whole genome shotgun (WGS) entry which is preliminary data.</text>
</comment>
<dbReference type="InterPro" id="IPR008914">
    <property type="entry name" value="PEBP"/>
</dbReference>
<dbReference type="Pfam" id="PF01161">
    <property type="entry name" value="PBP"/>
    <property type="match status" value="1"/>
</dbReference>
<dbReference type="Proteomes" id="UP000585749">
    <property type="component" value="Unassembled WGS sequence"/>
</dbReference>
<protein>
    <submittedName>
        <fullName evidence="1">YbhB/YbcL family Raf kinase inhibitor-like protein</fullName>
    </submittedName>
</protein>
<dbReference type="Proteomes" id="UP000182448">
    <property type="component" value="Unassembled WGS sequence"/>
</dbReference>